<feature type="site" description="Important for catalytic activity" evidence="7">
    <location>
        <position position="229"/>
    </location>
</feature>
<reference evidence="9 10" key="1">
    <citation type="journal article" date="2017" name="DNA Res.">
        <title>Complete genome sequence and expression profile of the commercial lytic enzyme producer Lysobacter enzymogenes M497-1.</title>
        <authorList>
            <person name="Takami H."/>
            <person name="Toyoda A."/>
            <person name="Uchiyama I."/>
            <person name="Itoh T."/>
            <person name="Takaki Y."/>
            <person name="Arai W."/>
            <person name="Nishi S."/>
            <person name="Kawai M."/>
            <person name="Shinya K."/>
            <person name="Ikeda H."/>
        </authorList>
    </citation>
    <scope>NUCLEOTIDE SEQUENCE [LARGE SCALE GENOMIC DNA]</scope>
    <source>
        <strain evidence="9 10">M497-1</strain>
    </source>
</reference>
<dbReference type="GO" id="GO:0005886">
    <property type="term" value="C:plasma membrane"/>
    <property type="evidence" value="ECO:0007669"/>
    <property type="project" value="UniProtKB-UniRule"/>
</dbReference>
<dbReference type="GO" id="GO:0009252">
    <property type="term" value="P:peptidoglycan biosynthetic process"/>
    <property type="evidence" value="ECO:0007669"/>
    <property type="project" value="UniProtKB-UniRule"/>
</dbReference>
<dbReference type="GO" id="GO:0071555">
    <property type="term" value="P:cell wall organization"/>
    <property type="evidence" value="ECO:0007669"/>
    <property type="project" value="UniProtKB-KW"/>
</dbReference>
<dbReference type="KEGG" id="lem:LEN_3269"/>
<protein>
    <recommendedName>
        <fullName evidence="7">Endolytic murein transglycosylase</fullName>
        <ecNumber evidence="7">4.2.2.29</ecNumber>
    </recommendedName>
    <alternativeName>
        <fullName evidence="7">Peptidoglycan lytic transglycosylase</fullName>
    </alternativeName>
    <alternativeName>
        <fullName evidence="7">Peptidoglycan polymerization terminase</fullName>
    </alternativeName>
</protein>
<dbReference type="PANTHER" id="PTHR30518">
    <property type="entry name" value="ENDOLYTIC MUREIN TRANSGLYCOSYLASE"/>
    <property type="match status" value="1"/>
</dbReference>
<evidence type="ECO:0000313" key="10">
    <source>
        <dbReference type="Proteomes" id="UP000218824"/>
    </source>
</evidence>
<sequence>MAAKEKKGKRGCGCLIVIVLLLAALAAAGGWAWQRYLSFADAPLQGLQPDQSLLVERGDSLPAVVRKLRASGVAVGEEIEWRVLAKQLGAAGRLQVGEYSLAPGTSPRALLTAMRDGKVVSHRFVIVDGWNVRDLRAALARADKLKQQASQLDDAALMKALGKGGQHPEGRFLPETYFYTGGDSDLDVLKRASSAMDKALAASWSGRDKDSVLKTPYELLIMASIVEKETGVPAERAQIAGLFERRLKLGMRLETDPTVIYGIGPAYDGNIRKRDLQTDTPYNTYTRAGLPPTPIAMPGLAALKAAANPAPGDALFFVAAGDGSGRSLFAATYAQHQANVRVYLQRYRQNQGRGQPEEGKAVLEEAAEAPSAATPPAAPGATR</sequence>
<feature type="compositionally biased region" description="Low complexity" evidence="8">
    <location>
        <begin position="368"/>
        <end position="383"/>
    </location>
</feature>
<feature type="region of interest" description="Disordered" evidence="8">
    <location>
        <begin position="349"/>
        <end position="383"/>
    </location>
</feature>
<comment type="similarity">
    <text evidence="7">Belongs to the transglycosylase MltG family.</text>
</comment>
<dbReference type="EC" id="4.2.2.29" evidence="7"/>
<proteinExistence type="inferred from homology"/>
<dbReference type="AlphaFoldDB" id="A0AAU9B1Q3"/>
<dbReference type="RefSeq" id="WP_232518318.1">
    <property type="nucleotide sequence ID" value="NZ_AP014940.1"/>
</dbReference>
<dbReference type="InterPro" id="IPR003770">
    <property type="entry name" value="MLTG-like"/>
</dbReference>
<keyword evidence="2 7" id="KW-0812">Transmembrane</keyword>
<keyword evidence="6 7" id="KW-0961">Cell wall biogenesis/degradation</keyword>
<evidence type="ECO:0000256" key="2">
    <source>
        <dbReference type="ARBA" id="ARBA00022692"/>
    </source>
</evidence>
<evidence type="ECO:0000256" key="4">
    <source>
        <dbReference type="ARBA" id="ARBA00023136"/>
    </source>
</evidence>
<dbReference type="Pfam" id="PF02618">
    <property type="entry name" value="YceG"/>
    <property type="match status" value="1"/>
</dbReference>
<evidence type="ECO:0000256" key="5">
    <source>
        <dbReference type="ARBA" id="ARBA00023239"/>
    </source>
</evidence>
<accession>A0AAU9B1Q3</accession>
<dbReference type="Gene3D" id="3.30.1490.480">
    <property type="entry name" value="Endolytic murein transglycosylase"/>
    <property type="match status" value="1"/>
</dbReference>
<keyword evidence="5 7" id="KW-0456">Lyase</keyword>
<evidence type="ECO:0000313" key="9">
    <source>
        <dbReference type="EMBL" id="BAV98756.1"/>
    </source>
</evidence>
<keyword evidence="3 7" id="KW-1133">Transmembrane helix</keyword>
<dbReference type="PANTHER" id="PTHR30518:SF2">
    <property type="entry name" value="ENDOLYTIC MUREIN TRANSGLYCOSYLASE"/>
    <property type="match status" value="1"/>
</dbReference>
<keyword evidence="1 7" id="KW-1003">Cell membrane</keyword>
<evidence type="ECO:0000256" key="3">
    <source>
        <dbReference type="ARBA" id="ARBA00022989"/>
    </source>
</evidence>
<dbReference type="NCBIfam" id="TIGR00247">
    <property type="entry name" value="endolytic transglycosylase MltG"/>
    <property type="match status" value="1"/>
</dbReference>
<name>A0AAU9B1Q3_LYSEN</name>
<evidence type="ECO:0000256" key="1">
    <source>
        <dbReference type="ARBA" id="ARBA00022475"/>
    </source>
</evidence>
<keyword evidence="7" id="KW-0997">Cell inner membrane</keyword>
<evidence type="ECO:0000256" key="7">
    <source>
        <dbReference type="HAMAP-Rule" id="MF_02065"/>
    </source>
</evidence>
<evidence type="ECO:0000256" key="6">
    <source>
        <dbReference type="ARBA" id="ARBA00023316"/>
    </source>
</evidence>
<dbReference type="Proteomes" id="UP000218824">
    <property type="component" value="Chromosome"/>
</dbReference>
<dbReference type="GeneID" id="83065088"/>
<comment type="function">
    <text evidence="7">Functions as a peptidoglycan terminase that cleaves nascent peptidoglycan strands endolytically to terminate their elongation.</text>
</comment>
<comment type="catalytic activity">
    <reaction evidence="7">
        <text>a peptidoglycan chain = a peptidoglycan chain with N-acetyl-1,6-anhydromuramyl-[peptide] at the reducing end + a peptidoglycan chain with N-acetylglucosamine at the non-reducing end.</text>
        <dbReference type="EC" id="4.2.2.29"/>
    </reaction>
</comment>
<dbReference type="GO" id="GO:0008932">
    <property type="term" value="F:lytic endotransglycosylase activity"/>
    <property type="evidence" value="ECO:0007669"/>
    <property type="project" value="UniProtKB-UniRule"/>
</dbReference>
<dbReference type="EMBL" id="AP014940">
    <property type="protein sequence ID" value="BAV98756.1"/>
    <property type="molecule type" value="Genomic_DNA"/>
</dbReference>
<keyword evidence="4 7" id="KW-0472">Membrane</keyword>
<dbReference type="CDD" id="cd08010">
    <property type="entry name" value="MltG_like"/>
    <property type="match status" value="1"/>
</dbReference>
<evidence type="ECO:0000256" key="8">
    <source>
        <dbReference type="SAM" id="MobiDB-lite"/>
    </source>
</evidence>
<dbReference type="Gene3D" id="3.30.160.60">
    <property type="entry name" value="Classic Zinc Finger"/>
    <property type="match status" value="1"/>
</dbReference>
<organism evidence="9 10">
    <name type="scientific">Lysobacter enzymogenes</name>
    <dbReference type="NCBI Taxonomy" id="69"/>
    <lineage>
        <taxon>Bacteria</taxon>
        <taxon>Pseudomonadati</taxon>
        <taxon>Pseudomonadota</taxon>
        <taxon>Gammaproteobacteria</taxon>
        <taxon>Lysobacterales</taxon>
        <taxon>Lysobacteraceae</taxon>
        <taxon>Lysobacter</taxon>
    </lineage>
</organism>
<dbReference type="HAMAP" id="MF_02065">
    <property type="entry name" value="MltG"/>
    <property type="match status" value="1"/>
</dbReference>
<gene>
    <name evidence="7" type="primary">mltG</name>
    <name evidence="9" type="ORF">LEN_3269</name>
</gene>